<evidence type="ECO:0000256" key="1">
    <source>
        <dbReference type="ARBA" id="ARBA00001946"/>
    </source>
</evidence>
<keyword evidence="4" id="KW-0460">Magnesium</keyword>
<evidence type="ECO:0000256" key="2">
    <source>
        <dbReference type="ARBA" id="ARBA00022723"/>
    </source>
</evidence>
<dbReference type="GO" id="GO:0034431">
    <property type="term" value="F:bis(5'-adenosyl)-hexaphosphatase activity"/>
    <property type="evidence" value="ECO:0007669"/>
    <property type="project" value="TreeGrafter"/>
</dbReference>
<dbReference type="GO" id="GO:1901909">
    <property type="term" value="P:diadenosine hexaphosphate catabolic process"/>
    <property type="evidence" value="ECO:0007669"/>
    <property type="project" value="TreeGrafter"/>
</dbReference>
<evidence type="ECO:0000313" key="7">
    <source>
        <dbReference type="Proteomes" id="UP000608154"/>
    </source>
</evidence>
<dbReference type="InterPro" id="IPR047198">
    <property type="entry name" value="DDP-like_NUDIX"/>
</dbReference>
<dbReference type="SUPFAM" id="SSF55811">
    <property type="entry name" value="Nudix"/>
    <property type="match status" value="1"/>
</dbReference>
<dbReference type="InterPro" id="IPR000086">
    <property type="entry name" value="NUDIX_hydrolase_dom"/>
</dbReference>
<keyword evidence="2" id="KW-0479">Metal-binding</keyword>
<gene>
    <name evidence="6" type="ORF">GCM10011494_10390</name>
</gene>
<dbReference type="Proteomes" id="UP000608154">
    <property type="component" value="Unassembled WGS sequence"/>
</dbReference>
<reference evidence="6" key="2">
    <citation type="submission" date="2020-09" db="EMBL/GenBank/DDBJ databases">
        <authorList>
            <person name="Sun Q."/>
            <person name="Zhou Y."/>
        </authorList>
    </citation>
    <scope>NUCLEOTIDE SEQUENCE</scope>
    <source>
        <strain evidence="6">CGMCC 1.15095</strain>
    </source>
</reference>
<dbReference type="GO" id="GO:0034432">
    <property type="term" value="F:bis(5'-adenosyl)-pentaphosphatase activity"/>
    <property type="evidence" value="ECO:0007669"/>
    <property type="project" value="TreeGrafter"/>
</dbReference>
<name>A0A916TQW7_9SPHN</name>
<dbReference type="PROSITE" id="PS51462">
    <property type="entry name" value="NUDIX"/>
    <property type="match status" value="1"/>
</dbReference>
<dbReference type="GO" id="GO:0000298">
    <property type="term" value="F:endopolyphosphatase activity"/>
    <property type="evidence" value="ECO:0007669"/>
    <property type="project" value="TreeGrafter"/>
</dbReference>
<dbReference type="InterPro" id="IPR015797">
    <property type="entry name" value="NUDIX_hydrolase-like_dom_sf"/>
</dbReference>
<dbReference type="GO" id="GO:0046872">
    <property type="term" value="F:metal ion binding"/>
    <property type="evidence" value="ECO:0007669"/>
    <property type="project" value="UniProtKB-KW"/>
</dbReference>
<feature type="domain" description="Nudix hydrolase" evidence="5">
    <location>
        <begin position="1"/>
        <end position="135"/>
    </location>
</feature>
<proteinExistence type="predicted"/>
<comment type="caution">
    <text evidence="6">The sequence shown here is derived from an EMBL/GenBank/DDBJ whole genome shotgun (WGS) entry which is preliminary data.</text>
</comment>
<dbReference type="Gene3D" id="3.90.79.10">
    <property type="entry name" value="Nucleoside Triphosphate Pyrophosphohydrolase"/>
    <property type="match status" value="1"/>
</dbReference>
<protein>
    <recommendedName>
        <fullName evidence="5">Nudix hydrolase domain-containing protein</fullName>
    </recommendedName>
</protein>
<evidence type="ECO:0000256" key="3">
    <source>
        <dbReference type="ARBA" id="ARBA00022801"/>
    </source>
</evidence>
<dbReference type="CDD" id="cd04666">
    <property type="entry name" value="NUDIX_DIPP2_like_Nudt4"/>
    <property type="match status" value="1"/>
</dbReference>
<organism evidence="6 7">
    <name type="scientific">Novosphingobium endophyticum</name>
    <dbReference type="NCBI Taxonomy" id="1955250"/>
    <lineage>
        <taxon>Bacteria</taxon>
        <taxon>Pseudomonadati</taxon>
        <taxon>Pseudomonadota</taxon>
        <taxon>Alphaproteobacteria</taxon>
        <taxon>Sphingomonadales</taxon>
        <taxon>Sphingomonadaceae</taxon>
        <taxon>Novosphingobium</taxon>
    </lineage>
</organism>
<keyword evidence="7" id="KW-1185">Reference proteome</keyword>
<accession>A0A916TQW7</accession>
<evidence type="ECO:0000313" key="6">
    <source>
        <dbReference type="EMBL" id="GGB93868.1"/>
    </source>
</evidence>
<dbReference type="GO" id="GO:1901911">
    <property type="term" value="P:adenosine 5'-(hexahydrogen pentaphosphate) catabolic process"/>
    <property type="evidence" value="ECO:0007669"/>
    <property type="project" value="TreeGrafter"/>
</dbReference>
<evidence type="ECO:0000256" key="4">
    <source>
        <dbReference type="ARBA" id="ARBA00022842"/>
    </source>
</evidence>
<dbReference type="PANTHER" id="PTHR12629">
    <property type="entry name" value="DIPHOSPHOINOSITOL POLYPHOSPHATE PHOSPHOHYDROLASE"/>
    <property type="match status" value="1"/>
</dbReference>
<keyword evidence="3" id="KW-0378">Hydrolase</keyword>
<dbReference type="AlphaFoldDB" id="A0A916TQW7"/>
<dbReference type="GO" id="GO:0008486">
    <property type="term" value="F:diphosphoinositol-polyphosphate diphosphatase activity"/>
    <property type="evidence" value="ECO:0007669"/>
    <property type="project" value="TreeGrafter"/>
</dbReference>
<dbReference type="GO" id="GO:1901907">
    <property type="term" value="P:diadenosine pentaphosphate catabolic process"/>
    <property type="evidence" value="ECO:0007669"/>
    <property type="project" value="TreeGrafter"/>
</dbReference>
<sequence>MRQIAVLPYRTAGGAGEASPMILLITSRETRRWIVPKGNPMKGLAPHEAAAVEAKEEAGVVGEIRPTALGSYRYLKRRGSGASVWAVVDVFPLAVTEELRTWDEQHERERRWFSPAEAADAVDEPDLAALIREFGDCE</sequence>
<dbReference type="PANTHER" id="PTHR12629:SF0">
    <property type="entry name" value="DIPHOSPHOINOSITOL-POLYPHOSPHATE DIPHOSPHATASE"/>
    <property type="match status" value="1"/>
</dbReference>
<dbReference type="EMBL" id="BMHK01000005">
    <property type="protein sequence ID" value="GGB93868.1"/>
    <property type="molecule type" value="Genomic_DNA"/>
</dbReference>
<dbReference type="GO" id="GO:0071543">
    <property type="term" value="P:diphosphoinositol polyphosphate metabolic process"/>
    <property type="evidence" value="ECO:0007669"/>
    <property type="project" value="TreeGrafter"/>
</dbReference>
<dbReference type="GO" id="GO:0005737">
    <property type="term" value="C:cytoplasm"/>
    <property type="evidence" value="ECO:0007669"/>
    <property type="project" value="TreeGrafter"/>
</dbReference>
<dbReference type="Pfam" id="PF00293">
    <property type="entry name" value="NUDIX"/>
    <property type="match status" value="1"/>
</dbReference>
<comment type="cofactor">
    <cofactor evidence="1">
        <name>Mg(2+)</name>
        <dbReference type="ChEBI" id="CHEBI:18420"/>
    </cofactor>
</comment>
<evidence type="ECO:0000259" key="5">
    <source>
        <dbReference type="PROSITE" id="PS51462"/>
    </source>
</evidence>
<reference evidence="6" key="1">
    <citation type="journal article" date="2014" name="Int. J. Syst. Evol. Microbiol.">
        <title>Complete genome sequence of Corynebacterium casei LMG S-19264T (=DSM 44701T), isolated from a smear-ripened cheese.</title>
        <authorList>
            <consortium name="US DOE Joint Genome Institute (JGI-PGF)"/>
            <person name="Walter F."/>
            <person name="Albersmeier A."/>
            <person name="Kalinowski J."/>
            <person name="Ruckert C."/>
        </authorList>
    </citation>
    <scope>NUCLEOTIDE SEQUENCE</scope>
    <source>
        <strain evidence="6">CGMCC 1.15095</strain>
    </source>
</reference>